<keyword evidence="8" id="KW-1185">Reference proteome</keyword>
<gene>
    <name evidence="7" type="primary">UBC11_0</name>
    <name evidence="7" type="ORF">LSUE1_G001560</name>
</gene>
<dbReference type="Gene3D" id="3.10.110.10">
    <property type="entry name" value="Ubiquitin Conjugating Enzyme"/>
    <property type="match status" value="1"/>
</dbReference>
<accession>A0A8T9CGZ2</accession>
<proteinExistence type="inferred from homology"/>
<evidence type="ECO:0000313" key="8">
    <source>
        <dbReference type="Proteomes" id="UP000469558"/>
    </source>
</evidence>
<name>A0A8T9CGZ2_9HELO</name>
<dbReference type="CDD" id="cd23826">
    <property type="entry name" value="UEV_Morgue-like"/>
    <property type="match status" value="1"/>
</dbReference>
<feature type="compositionally biased region" description="Polar residues" evidence="5">
    <location>
        <begin position="1"/>
        <end position="20"/>
    </location>
</feature>
<feature type="active site" description="Glycyl thioester intermediate" evidence="3">
    <location>
        <position position="137"/>
    </location>
</feature>
<dbReference type="InterPro" id="IPR023313">
    <property type="entry name" value="UBQ-conjugating_AS"/>
</dbReference>
<protein>
    <submittedName>
        <fullName evidence="7">Ubiquitin-conjugating enzyme E2</fullName>
    </submittedName>
</protein>
<dbReference type="GO" id="GO:0005524">
    <property type="term" value="F:ATP binding"/>
    <property type="evidence" value="ECO:0007669"/>
    <property type="project" value="UniProtKB-UniRule"/>
</dbReference>
<dbReference type="Pfam" id="PF00179">
    <property type="entry name" value="UQ_con"/>
    <property type="match status" value="1"/>
</dbReference>
<dbReference type="PROSITE" id="PS50127">
    <property type="entry name" value="UBC_2"/>
    <property type="match status" value="1"/>
</dbReference>
<evidence type="ECO:0000313" key="7">
    <source>
        <dbReference type="EMBL" id="TVY83290.1"/>
    </source>
</evidence>
<reference evidence="7 8" key="1">
    <citation type="submission" date="2018-05" db="EMBL/GenBank/DDBJ databases">
        <title>Genome sequencing and assembly of the regulated plant pathogen Lachnellula willkommii and related sister species for the development of diagnostic species identification markers.</title>
        <authorList>
            <person name="Giroux E."/>
            <person name="Bilodeau G."/>
        </authorList>
    </citation>
    <scope>NUCLEOTIDE SEQUENCE [LARGE SCALE GENOMIC DNA]</scope>
    <source>
        <strain evidence="7 8">CBS 268.59</strain>
    </source>
</reference>
<dbReference type="InterPro" id="IPR016135">
    <property type="entry name" value="UBQ-conjugating_enzyme/RWD"/>
</dbReference>
<organism evidence="7 8">
    <name type="scientific">Lachnellula suecica</name>
    <dbReference type="NCBI Taxonomy" id="602035"/>
    <lineage>
        <taxon>Eukaryota</taxon>
        <taxon>Fungi</taxon>
        <taxon>Dikarya</taxon>
        <taxon>Ascomycota</taxon>
        <taxon>Pezizomycotina</taxon>
        <taxon>Leotiomycetes</taxon>
        <taxon>Helotiales</taxon>
        <taxon>Lachnaceae</taxon>
        <taxon>Lachnellula</taxon>
    </lineage>
</organism>
<dbReference type="PROSITE" id="PS00183">
    <property type="entry name" value="UBC_1"/>
    <property type="match status" value="1"/>
</dbReference>
<keyword evidence="4" id="KW-0067">ATP-binding</keyword>
<dbReference type="InterPro" id="IPR000608">
    <property type="entry name" value="UBC"/>
</dbReference>
<keyword evidence="2 4" id="KW-0833">Ubl conjugation pathway</keyword>
<feature type="region of interest" description="Disordered" evidence="5">
    <location>
        <begin position="1"/>
        <end position="26"/>
    </location>
</feature>
<evidence type="ECO:0000256" key="3">
    <source>
        <dbReference type="PROSITE-ProRule" id="PRU10133"/>
    </source>
</evidence>
<comment type="caution">
    <text evidence="7">The sequence shown here is derived from an EMBL/GenBank/DDBJ whole genome shotgun (WGS) entry which is preliminary data.</text>
</comment>
<comment type="similarity">
    <text evidence="4">Belongs to the ubiquitin-conjugating enzyme family.</text>
</comment>
<evidence type="ECO:0000259" key="6">
    <source>
        <dbReference type="PROSITE" id="PS50127"/>
    </source>
</evidence>
<evidence type="ECO:0000256" key="1">
    <source>
        <dbReference type="ARBA" id="ARBA00022679"/>
    </source>
</evidence>
<keyword evidence="1" id="KW-0808">Transferase</keyword>
<dbReference type="EMBL" id="QGMK01000207">
    <property type="protein sequence ID" value="TVY83290.1"/>
    <property type="molecule type" value="Genomic_DNA"/>
</dbReference>
<evidence type="ECO:0000256" key="2">
    <source>
        <dbReference type="ARBA" id="ARBA00022786"/>
    </source>
</evidence>
<evidence type="ECO:0000256" key="4">
    <source>
        <dbReference type="RuleBase" id="RU362109"/>
    </source>
</evidence>
<dbReference type="OrthoDB" id="3554929at2759"/>
<sequence length="224" mass="25209">MSNAETMPTAGDSSHSTNPSPDFYGSALTHIRETDKAAFESINQADFRPGSQMSRRVFRELKYVHGETLTPYLSIGPIQGSLNNCLASLEGPPGTPYAGGIFWLHVVFPNDYPTNPPAVRFVTPIYHPNIDEVGHICLNIFEKPSRDIFNRDSEWCPLIHIEMALLSVLSRMYDPELEDALMPEIAGLYREDYDTYFAVARVHTEEHAHGVRPEMEELDASLLR</sequence>
<evidence type="ECO:0000256" key="5">
    <source>
        <dbReference type="SAM" id="MobiDB-lite"/>
    </source>
</evidence>
<dbReference type="AlphaFoldDB" id="A0A8T9CGZ2"/>
<dbReference type="PANTHER" id="PTHR24068">
    <property type="entry name" value="UBIQUITIN-CONJUGATING ENZYME E2"/>
    <property type="match status" value="1"/>
</dbReference>
<dbReference type="Proteomes" id="UP000469558">
    <property type="component" value="Unassembled WGS sequence"/>
</dbReference>
<feature type="domain" description="UBC core" evidence="6">
    <location>
        <begin position="52"/>
        <end position="209"/>
    </location>
</feature>
<dbReference type="SUPFAM" id="SSF54495">
    <property type="entry name" value="UBC-like"/>
    <property type="match status" value="1"/>
</dbReference>
<dbReference type="GO" id="GO:0016740">
    <property type="term" value="F:transferase activity"/>
    <property type="evidence" value="ECO:0007669"/>
    <property type="project" value="UniProtKB-KW"/>
</dbReference>
<dbReference type="SMART" id="SM00212">
    <property type="entry name" value="UBCc"/>
    <property type="match status" value="1"/>
</dbReference>
<keyword evidence="4" id="KW-0547">Nucleotide-binding</keyword>